<proteinExistence type="predicted"/>
<dbReference type="PANTHER" id="PTHR24148">
    <property type="entry name" value="ANKYRIN REPEAT DOMAIN-CONTAINING PROTEIN 39 HOMOLOG-RELATED"/>
    <property type="match status" value="1"/>
</dbReference>
<evidence type="ECO:0000313" key="2">
    <source>
        <dbReference type="EMBL" id="KAK5698874.1"/>
    </source>
</evidence>
<dbReference type="AlphaFoldDB" id="A0AAN7ZN89"/>
<reference evidence="2" key="1">
    <citation type="submission" date="2023-08" db="EMBL/GenBank/DDBJ databases">
        <title>Black Yeasts Isolated from many extreme environments.</title>
        <authorList>
            <person name="Coleine C."/>
            <person name="Stajich J.E."/>
            <person name="Selbmann L."/>
        </authorList>
    </citation>
    <scope>NUCLEOTIDE SEQUENCE</scope>
    <source>
        <strain evidence="2">CCFEE 5810</strain>
    </source>
</reference>
<protein>
    <recommendedName>
        <fullName evidence="1">Heterokaryon incompatibility domain-containing protein</fullName>
    </recommendedName>
</protein>
<evidence type="ECO:0000313" key="3">
    <source>
        <dbReference type="Proteomes" id="UP001310594"/>
    </source>
</evidence>
<feature type="domain" description="Heterokaryon incompatibility" evidence="1">
    <location>
        <begin position="114"/>
        <end position="277"/>
    </location>
</feature>
<dbReference type="EMBL" id="JAVRQU010000009">
    <property type="protein sequence ID" value="KAK5698874.1"/>
    <property type="molecule type" value="Genomic_DNA"/>
</dbReference>
<name>A0AAN7ZN89_9PEZI</name>
<dbReference type="Pfam" id="PF06985">
    <property type="entry name" value="HET"/>
    <property type="match status" value="1"/>
</dbReference>
<dbReference type="PANTHER" id="PTHR24148:SF77">
    <property type="entry name" value="HETEROKARYON INCOMPATIBILITY DOMAIN-CONTAINING PROTEIN"/>
    <property type="match status" value="1"/>
</dbReference>
<dbReference type="Proteomes" id="UP001310594">
    <property type="component" value="Unassembled WGS sequence"/>
</dbReference>
<organism evidence="2 3">
    <name type="scientific">Elasticomyces elasticus</name>
    <dbReference type="NCBI Taxonomy" id="574655"/>
    <lineage>
        <taxon>Eukaryota</taxon>
        <taxon>Fungi</taxon>
        <taxon>Dikarya</taxon>
        <taxon>Ascomycota</taxon>
        <taxon>Pezizomycotina</taxon>
        <taxon>Dothideomycetes</taxon>
        <taxon>Dothideomycetidae</taxon>
        <taxon>Mycosphaerellales</taxon>
        <taxon>Teratosphaeriaceae</taxon>
        <taxon>Elasticomyces</taxon>
    </lineage>
</organism>
<dbReference type="InterPro" id="IPR052895">
    <property type="entry name" value="HetReg/Transcr_Mod"/>
</dbReference>
<comment type="caution">
    <text evidence="2">The sequence shown here is derived from an EMBL/GenBank/DDBJ whole genome shotgun (WGS) entry which is preliminary data.</text>
</comment>
<dbReference type="InterPro" id="IPR010730">
    <property type="entry name" value="HET"/>
</dbReference>
<dbReference type="Pfam" id="PF26639">
    <property type="entry name" value="Het-6_barrel"/>
    <property type="match status" value="1"/>
</dbReference>
<sequence length="750" mass="85506">MDHAYVYRPLRDTEIRLLTINPLENGHGDNIPIHCTLKHVQLLPASPDRSWCKGSNRNWPEAYLPYDHASLFKDTSASNNTPSLRVPGNPLSDTVQQSITFEDGSPWKHSWGDYVALSYVWGSPATSSHIMLDNALFLVGINLYDALLHLRRCERIRQGFKVWVDAICINQSDVLERGQQVTRMRDIYASAWQVVIWLGSPESKDGDAAFTAMHWIAERSRQPNPLKDFYRERVKIDARPLFIIWADYRSPLRKTVYNSLFSLLKRPYWQRMWILQEVAMARDDAPVLYGDRCLPWRDLHDAAVLISTDEQRFGRDIVGSARPRIPVRWSFEIARDRLVEERDWASERMWDMLRKLMLLQRSQASRPEEESVSSTLQPLLLARDAKVTEERDRVYGILGMRSVADKVSIMPDYLLSLSTIYQDFSMQLLLADVNILRLISHGAGIVYDSWNIEDVPPAARGYPFVTPVLGMFLKTVRNPQRKLLVGVDCTHDLPSWTICWTCKPAPIVQLRGTYQAGRTTAAAVPLFEGRCLTVQGRIIDKIVSLSSFHASETNTRYPQSMPNQQRNAYGDREGAREALWRTLVANTTVDGGAAPSDYCFLLDARLWSQGVAGLYANGFSLDEFMTRNKRLELCGQELRHLIFAPSRSQWWQNTERFYNPSTQQLEMLSWGMNVLAWRRLVGTQKGRIGLAPGAARLGDCIAVIAGCSVPMVLRQKRDGWKIVGECYVHGVMDGKVFVDEDGPPVPLKLY</sequence>
<evidence type="ECO:0000259" key="1">
    <source>
        <dbReference type="Pfam" id="PF06985"/>
    </source>
</evidence>
<gene>
    <name evidence="2" type="ORF">LTR97_006523</name>
</gene>
<accession>A0AAN7ZN89</accession>